<dbReference type="SUPFAM" id="SSF48264">
    <property type="entry name" value="Cytochrome P450"/>
    <property type="match status" value="1"/>
</dbReference>
<evidence type="ECO:0000256" key="7">
    <source>
        <dbReference type="ARBA" id="ARBA00022723"/>
    </source>
</evidence>
<comment type="function">
    <text evidence="2">May be involved in the metabolism of insect hormones and in the breakdown of synthetic insecticides.</text>
</comment>
<feature type="binding site" description="axial binding residue" evidence="14">
    <location>
        <position position="228"/>
    </location>
    <ligand>
        <name>heme</name>
        <dbReference type="ChEBI" id="CHEBI:30413"/>
    </ligand>
    <ligandPart>
        <name>Fe</name>
        <dbReference type="ChEBI" id="CHEBI:18248"/>
    </ligandPart>
</feature>
<dbReference type="Gene3D" id="1.10.630.10">
    <property type="entry name" value="Cytochrome P450"/>
    <property type="match status" value="1"/>
</dbReference>
<keyword evidence="7 14" id="KW-0479">Metal-binding</keyword>
<organism evidence="16 17">
    <name type="scientific">Drosophila lebanonensis</name>
    <name type="common">Fruit fly</name>
    <name type="synonym">Scaptodrosophila lebanonensis</name>
    <dbReference type="NCBI Taxonomy" id="7225"/>
    <lineage>
        <taxon>Eukaryota</taxon>
        <taxon>Metazoa</taxon>
        <taxon>Ecdysozoa</taxon>
        <taxon>Arthropoda</taxon>
        <taxon>Hexapoda</taxon>
        <taxon>Insecta</taxon>
        <taxon>Pterygota</taxon>
        <taxon>Neoptera</taxon>
        <taxon>Endopterygota</taxon>
        <taxon>Diptera</taxon>
        <taxon>Brachycera</taxon>
        <taxon>Muscomorpha</taxon>
        <taxon>Ephydroidea</taxon>
        <taxon>Drosophilidae</taxon>
        <taxon>Scaptodrosophila</taxon>
    </lineage>
</organism>
<evidence type="ECO:0000313" key="17">
    <source>
        <dbReference type="RefSeq" id="XP_030382093.1"/>
    </source>
</evidence>
<feature type="non-terminal residue" evidence="17">
    <location>
        <position position="1"/>
    </location>
</feature>
<dbReference type="PRINTS" id="PR00463">
    <property type="entry name" value="EP450I"/>
</dbReference>
<dbReference type="GeneID" id="115629713"/>
<dbReference type="GO" id="GO:0005506">
    <property type="term" value="F:iron ion binding"/>
    <property type="evidence" value="ECO:0007669"/>
    <property type="project" value="InterPro"/>
</dbReference>
<dbReference type="InterPro" id="IPR001128">
    <property type="entry name" value="Cyt_P450"/>
</dbReference>
<dbReference type="GO" id="GO:0005789">
    <property type="term" value="C:endoplasmic reticulum membrane"/>
    <property type="evidence" value="ECO:0007669"/>
    <property type="project" value="UniProtKB-SubCell"/>
</dbReference>
<keyword evidence="6 14" id="KW-0349">Heme</keyword>
<evidence type="ECO:0000256" key="3">
    <source>
        <dbReference type="ARBA" id="ARBA00004174"/>
    </source>
</evidence>
<keyword evidence="16" id="KW-1185">Reference proteome</keyword>
<comment type="similarity">
    <text evidence="5 15">Belongs to the cytochrome P450 family.</text>
</comment>
<dbReference type="AlphaFoldDB" id="A0A6J2U3P8"/>
<dbReference type="GO" id="GO:0020037">
    <property type="term" value="F:heme binding"/>
    <property type="evidence" value="ECO:0007669"/>
    <property type="project" value="InterPro"/>
</dbReference>
<sequence>NLAFVAAAALGGLCPQLLEHYRLKIFPNACEKFFTNLIGESIRLRRLVHMERNDFMNQLLELQKQHSLTDQQLVSHAMTFLIDGLDTSAATIAHCLLLLARNPDCQQQLLEELMSIDSSELPTYEELNEMSYLNACFNESLRIYPPGLWAAKICTKEYTFEGCRQSTPLRMRPGDTVMIPIYGLHHDPEFYPEPSLFRPGRFLPENGGVKKYRNMGVFLGFGDGPRQCLGLRLALVQSKAAIAAIVKRFEVRANPRTKPGIRLDPSIFVAMHEGGVWLDFVPRYQ</sequence>
<gene>
    <name evidence="17" type="primary">LOC115629713</name>
</gene>
<evidence type="ECO:0000256" key="13">
    <source>
        <dbReference type="ARBA" id="ARBA00023136"/>
    </source>
</evidence>
<dbReference type="OrthoDB" id="2789670at2759"/>
<evidence type="ECO:0000256" key="9">
    <source>
        <dbReference type="ARBA" id="ARBA00022848"/>
    </source>
</evidence>
<name>A0A6J2U3P8_DROLE</name>
<accession>A0A6J2U3P8</accession>
<dbReference type="PANTHER" id="PTHR24292:SF84">
    <property type="entry name" value="CYTOCHROME P450 28A5-RELATED"/>
    <property type="match status" value="1"/>
</dbReference>
<evidence type="ECO:0000256" key="12">
    <source>
        <dbReference type="ARBA" id="ARBA00023033"/>
    </source>
</evidence>
<comment type="cofactor">
    <cofactor evidence="1 14">
        <name>heme</name>
        <dbReference type="ChEBI" id="CHEBI:30413"/>
    </cofactor>
</comment>
<reference evidence="17" key="1">
    <citation type="submission" date="2025-08" db="UniProtKB">
        <authorList>
            <consortium name="RefSeq"/>
        </authorList>
    </citation>
    <scope>IDENTIFICATION</scope>
    <source>
        <strain evidence="17">11010-0011.00</strain>
        <tissue evidence="17">Whole body</tissue>
    </source>
</reference>
<dbReference type="PRINTS" id="PR00385">
    <property type="entry name" value="P450"/>
</dbReference>
<keyword evidence="8" id="KW-0256">Endoplasmic reticulum</keyword>
<dbReference type="GO" id="GO:0016705">
    <property type="term" value="F:oxidoreductase activity, acting on paired donors, with incorporation or reduction of molecular oxygen"/>
    <property type="evidence" value="ECO:0007669"/>
    <property type="project" value="InterPro"/>
</dbReference>
<dbReference type="Proteomes" id="UP000504634">
    <property type="component" value="Unplaced"/>
</dbReference>
<evidence type="ECO:0000256" key="5">
    <source>
        <dbReference type="ARBA" id="ARBA00010617"/>
    </source>
</evidence>
<evidence type="ECO:0000256" key="14">
    <source>
        <dbReference type="PIRSR" id="PIRSR602401-1"/>
    </source>
</evidence>
<keyword evidence="13" id="KW-0472">Membrane</keyword>
<evidence type="ECO:0000256" key="8">
    <source>
        <dbReference type="ARBA" id="ARBA00022824"/>
    </source>
</evidence>
<keyword evidence="12 15" id="KW-0503">Monooxygenase</keyword>
<dbReference type="InterPro" id="IPR050476">
    <property type="entry name" value="Insect_CytP450_Detox"/>
</dbReference>
<evidence type="ECO:0000313" key="16">
    <source>
        <dbReference type="Proteomes" id="UP000504634"/>
    </source>
</evidence>
<comment type="subcellular location">
    <subcellularLocation>
        <location evidence="4">Endoplasmic reticulum membrane</location>
        <topology evidence="4">Peripheral membrane protein</topology>
    </subcellularLocation>
    <subcellularLocation>
        <location evidence="3">Microsome membrane</location>
        <topology evidence="3">Peripheral membrane protein</topology>
    </subcellularLocation>
</comment>
<dbReference type="InterPro" id="IPR002401">
    <property type="entry name" value="Cyt_P450_E_grp-I"/>
</dbReference>
<evidence type="ECO:0000256" key="6">
    <source>
        <dbReference type="ARBA" id="ARBA00022617"/>
    </source>
</evidence>
<keyword evidence="10 15" id="KW-0560">Oxidoreductase</keyword>
<evidence type="ECO:0000256" key="2">
    <source>
        <dbReference type="ARBA" id="ARBA00003690"/>
    </source>
</evidence>
<dbReference type="PANTHER" id="PTHR24292">
    <property type="entry name" value="CYTOCHROME P450"/>
    <property type="match status" value="1"/>
</dbReference>
<evidence type="ECO:0000256" key="10">
    <source>
        <dbReference type="ARBA" id="ARBA00023002"/>
    </source>
</evidence>
<keyword evidence="11 14" id="KW-0408">Iron</keyword>
<dbReference type="RefSeq" id="XP_030382093.1">
    <property type="nucleotide sequence ID" value="XM_030526233.1"/>
</dbReference>
<protein>
    <submittedName>
        <fullName evidence="17">Probable cytochrome P450 28c1</fullName>
    </submittedName>
</protein>
<proteinExistence type="inferred from homology"/>
<evidence type="ECO:0000256" key="4">
    <source>
        <dbReference type="ARBA" id="ARBA00004406"/>
    </source>
</evidence>
<keyword evidence="9" id="KW-0492">Microsome</keyword>
<dbReference type="Pfam" id="PF00067">
    <property type="entry name" value="p450"/>
    <property type="match status" value="1"/>
</dbReference>
<dbReference type="GO" id="GO:0004497">
    <property type="term" value="F:monooxygenase activity"/>
    <property type="evidence" value="ECO:0007669"/>
    <property type="project" value="UniProtKB-KW"/>
</dbReference>
<dbReference type="PROSITE" id="PS00086">
    <property type="entry name" value="CYTOCHROME_P450"/>
    <property type="match status" value="1"/>
</dbReference>
<dbReference type="InterPro" id="IPR017972">
    <property type="entry name" value="Cyt_P450_CS"/>
</dbReference>
<dbReference type="InterPro" id="IPR036396">
    <property type="entry name" value="Cyt_P450_sf"/>
</dbReference>
<evidence type="ECO:0000256" key="1">
    <source>
        <dbReference type="ARBA" id="ARBA00001971"/>
    </source>
</evidence>
<dbReference type="CTD" id="32138"/>
<evidence type="ECO:0000256" key="15">
    <source>
        <dbReference type="RuleBase" id="RU000461"/>
    </source>
</evidence>
<evidence type="ECO:0000256" key="11">
    <source>
        <dbReference type="ARBA" id="ARBA00023004"/>
    </source>
</evidence>